<dbReference type="EMBL" id="LN890280">
    <property type="protein sequence ID" value="CUR52325.1"/>
    <property type="molecule type" value="Genomic_DNA"/>
</dbReference>
<accession>A0A128A4P4</accession>
<name>A0A128A4P4_9ARCH</name>
<protein>
    <submittedName>
        <fullName evidence="1">Uncharacterized protein</fullName>
    </submittedName>
</protein>
<sequence>MQDMSNTDSQISKLHSIKYFTPARSIVEANSLLPKVAEIVEKYTKALMTWKKDNDTLQHASDSLWDLARVAALNSDKTNTWDSAWNFAWKEASQAARNNYGWYGSEFLLGETARDSARDAAKYAARYAVFEAVKEKLGGVNPFEYLIELYAMGLRPTYFRKVDEQEKFVVDFPLIVNGKNVIGCYLHGDSEITFTHQWIDYCTHLTPVNNPESKRSFV</sequence>
<evidence type="ECO:0000313" key="1">
    <source>
        <dbReference type="EMBL" id="CUR52325.1"/>
    </source>
</evidence>
<proteinExistence type="predicted"/>
<organism evidence="1 2">
    <name type="scientific">Nitrosotalea devaniterrae</name>
    <dbReference type="NCBI Taxonomy" id="1078905"/>
    <lineage>
        <taxon>Archaea</taxon>
        <taxon>Nitrososphaerota</taxon>
        <taxon>Nitrososphaeria</taxon>
        <taxon>Nitrosotaleales</taxon>
        <taxon>Nitrosotaleaceae</taxon>
        <taxon>Nitrosotalea</taxon>
    </lineage>
</organism>
<dbReference type="Proteomes" id="UP000196239">
    <property type="component" value="Chromosome 1"/>
</dbReference>
<keyword evidence="2" id="KW-1185">Reference proteome</keyword>
<evidence type="ECO:0000313" key="2">
    <source>
        <dbReference type="Proteomes" id="UP000196239"/>
    </source>
</evidence>
<dbReference type="KEGG" id="ndv:NDEV_1563"/>
<gene>
    <name evidence="1" type="ORF">NDEV_1563</name>
</gene>
<reference evidence="2" key="1">
    <citation type="submission" date="2015-10" db="EMBL/GenBank/DDBJ databases">
        <authorList>
            <person name="Lehtovirta-Morley L.E."/>
            <person name="Vieille C."/>
        </authorList>
    </citation>
    <scope>NUCLEOTIDE SEQUENCE [LARGE SCALE GENOMIC DNA]</scope>
</reference>
<dbReference type="AlphaFoldDB" id="A0A128A4P4"/>